<dbReference type="Gene3D" id="3.40.50.1980">
    <property type="entry name" value="Nitrogenase molybdenum iron protein domain"/>
    <property type="match status" value="2"/>
</dbReference>
<keyword evidence="2 4" id="KW-0732">Signal</keyword>
<keyword evidence="6" id="KW-1185">Reference proteome</keyword>
<protein>
    <recommendedName>
        <fullName evidence="7">ABC transporter substrate-binding protein</fullName>
    </recommendedName>
</protein>
<dbReference type="GO" id="GO:0046872">
    <property type="term" value="F:metal ion binding"/>
    <property type="evidence" value="ECO:0007669"/>
    <property type="project" value="InterPro"/>
</dbReference>
<evidence type="ECO:0000313" key="5">
    <source>
        <dbReference type="EMBL" id="KXG44202.1"/>
    </source>
</evidence>
<reference evidence="5 6" key="1">
    <citation type="submission" date="2016-02" db="EMBL/GenBank/DDBJ databases">
        <title>Draft Genome for Tepidibacillus decaturensis nov. sp. Strain Z9, an Anaerobic, Moderately Thermophilic and Heterotrophic Bacterium from Deep Subsurface of the Illinois Basin, USA.</title>
        <authorList>
            <person name="Dong Y."/>
            <person name="Chang J.Y."/>
            <person name="Sanford R."/>
            <person name="Fouke B.W."/>
        </authorList>
    </citation>
    <scope>NUCLEOTIDE SEQUENCE [LARGE SCALE GENOMIC DNA]</scope>
    <source>
        <strain evidence="5 6">Z9</strain>
    </source>
</reference>
<dbReference type="AlphaFoldDB" id="A0A135L5B2"/>
<dbReference type="Proteomes" id="UP000070352">
    <property type="component" value="Unassembled WGS sequence"/>
</dbReference>
<dbReference type="STRING" id="1413211.U473_09455"/>
<dbReference type="InterPro" id="IPR006129">
    <property type="entry name" value="AdhesinB"/>
</dbReference>
<evidence type="ECO:0000256" key="4">
    <source>
        <dbReference type="SAM" id="SignalP"/>
    </source>
</evidence>
<organism evidence="5 6">
    <name type="scientific">Tepidibacillus decaturensis</name>
    <dbReference type="NCBI Taxonomy" id="1413211"/>
    <lineage>
        <taxon>Bacteria</taxon>
        <taxon>Bacillati</taxon>
        <taxon>Bacillota</taxon>
        <taxon>Bacilli</taxon>
        <taxon>Bacillales</taxon>
        <taxon>Bacillaceae</taxon>
        <taxon>Tepidibacillus</taxon>
    </lineage>
</organism>
<sequence>MKKLFVALMILVFILSFVGCANVNKNQENNQNQGVDQDQKVTVYTSFYVLADFAKKIGGDHVEVTNLIPPGVEPHDFELTPKQIAQLNQADLFVYNGGGFEPWLGNLVDDIKEKVEVVDSTKQIEFLTTEDEHTDEQGQKNEHGKGLDPHVWLNPVNAISQAEQIKEALVKIDSDHQAEYEGNFQQLKQALLDLDQAYQHTLEKTPSKDIFVSHAAFGYLAERYGLNQVSIAGLSTSDEPSPKEMANIIKKAKELNIKYILFEPLVESKYAKTIMAEIGAQRLELNPLEGLTKDELERGEDYLSIMKKNLEVLKIALGVK</sequence>
<dbReference type="CDD" id="cd01017">
    <property type="entry name" value="AdcA"/>
    <property type="match status" value="1"/>
</dbReference>
<evidence type="ECO:0000313" key="6">
    <source>
        <dbReference type="Proteomes" id="UP000070352"/>
    </source>
</evidence>
<accession>A0A135L5B2</accession>
<dbReference type="InterPro" id="IPR006128">
    <property type="entry name" value="Lipoprotein_PsaA-like"/>
</dbReference>
<dbReference type="PANTHER" id="PTHR42953">
    <property type="entry name" value="HIGH-AFFINITY ZINC UPTAKE SYSTEM PROTEIN ZNUA-RELATED"/>
    <property type="match status" value="1"/>
</dbReference>
<evidence type="ECO:0000256" key="2">
    <source>
        <dbReference type="ARBA" id="ARBA00022729"/>
    </source>
</evidence>
<dbReference type="PROSITE" id="PS51257">
    <property type="entry name" value="PROKAR_LIPOPROTEIN"/>
    <property type="match status" value="1"/>
</dbReference>
<dbReference type="OrthoDB" id="9810636at2"/>
<dbReference type="PRINTS" id="PR00690">
    <property type="entry name" value="ADHESNFAMILY"/>
</dbReference>
<feature type="chain" id="PRO_5038904556" description="ABC transporter substrate-binding protein" evidence="4">
    <location>
        <begin position="22"/>
        <end position="320"/>
    </location>
</feature>
<keyword evidence="1 3" id="KW-0813">Transport</keyword>
<dbReference type="Pfam" id="PF01297">
    <property type="entry name" value="ZnuA"/>
    <property type="match status" value="1"/>
</dbReference>
<dbReference type="InterPro" id="IPR006127">
    <property type="entry name" value="ZnuA-like"/>
</dbReference>
<evidence type="ECO:0000256" key="3">
    <source>
        <dbReference type="RuleBase" id="RU003512"/>
    </source>
</evidence>
<dbReference type="EMBL" id="LSKU01000001">
    <property type="protein sequence ID" value="KXG44202.1"/>
    <property type="molecule type" value="Genomic_DNA"/>
</dbReference>
<dbReference type="RefSeq" id="WP_068725633.1">
    <property type="nucleotide sequence ID" value="NZ_LSKU01000001.1"/>
</dbReference>
<evidence type="ECO:0008006" key="7">
    <source>
        <dbReference type="Google" id="ProtNLM"/>
    </source>
</evidence>
<gene>
    <name evidence="5" type="ORF">U473_09455</name>
</gene>
<dbReference type="PANTHER" id="PTHR42953:SF8">
    <property type="entry name" value="ZINT DOMAIN-CONTAINING PROTEIN"/>
    <property type="match status" value="1"/>
</dbReference>
<dbReference type="GO" id="GO:0030001">
    <property type="term" value="P:metal ion transport"/>
    <property type="evidence" value="ECO:0007669"/>
    <property type="project" value="InterPro"/>
</dbReference>
<comment type="caution">
    <text evidence="5">The sequence shown here is derived from an EMBL/GenBank/DDBJ whole genome shotgun (WGS) entry which is preliminary data.</text>
</comment>
<name>A0A135L5B2_9BACI</name>
<dbReference type="SUPFAM" id="SSF53807">
    <property type="entry name" value="Helical backbone' metal receptor"/>
    <property type="match status" value="1"/>
</dbReference>
<proteinExistence type="inferred from homology"/>
<dbReference type="GO" id="GO:0007155">
    <property type="term" value="P:cell adhesion"/>
    <property type="evidence" value="ECO:0007669"/>
    <property type="project" value="InterPro"/>
</dbReference>
<evidence type="ECO:0000256" key="1">
    <source>
        <dbReference type="ARBA" id="ARBA00022448"/>
    </source>
</evidence>
<comment type="similarity">
    <text evidence="3">Belongs to the bacterial solute-binding protein 9 family.</text>
</comment>
<dbReference type="InterPro" id="IPR050492">
    <property type="entry name" value="Bact_metal-bind_prot9"/>
</dbReference>
<feature type="signal peptide" evidence="4">
    <location>
        <begin position="1"/>
        <end position="21"/>
    </location>
</feature>
<dbReference type="PRINTS" id="PR00691">
    <property type="entry name" value="ADHESINB"/>
</dbReference>